<proteinExistence type="predicted"/>
<evidence type="ECO:0008006" key="4">
    <source>
        <dbReference type="Google" id="ProtNLM"/>
    </source>
</evidence>
<keyword evidence="1" id="KW-1133">Transmembrane helix</keyword>
<organism evidence="2 3">
    <name type="scientific">Loofah witches'-broom phytoplasma</name>
    <dbReference type="NCBI Taxonomy" id="35773"/>
    <lineage>
        <taxon>Bacteria</taxon>
        <taxon>Bacillati</taxon>
        <taxon>Mycoplasmatota</taxon>
        <taxon>Mollicutes</taxon>
        <taxon>Acholeplasmatales</taxon>
        <taxon>Acholeplasmataceae</taxon>
        <taxon>Candidatus Phytoplasma</taxon>
        <taxon>16SrVIII (Loofah witches'-broom group)</taxon>
    </lineage>
</organism>
<evidence type="ECO:0000313" key="2">
    <source>
        <dbReference type="EMBL" id="QTX03177.1"/>
    </source>
</evidence>
<keyword evidence="3" id="KW-1185">Reference proteome</keyword>
<sequence>MYNNNQYKNKPNYNNRSKFPSNALYKADGFVKTGCVFGIIGCILSSILLFSSLIISNFMTEQEFFINIKEISIGFNILLLIFLALSITLLILFIRIFKGQASPTTKMVIGMFCCLGGGFVGILILAGKYEPKVSKSI</sequence>
<feature type="transmembrane region" description="Helical" evidence="1">
    <location>
        <begin position="108"/>
        <end position="127"/>
    </location>
</feature>
<keyword evidence="1" id="KW-0812">Transmembrane</keyword>
<reference evidence="2" key="1">
    <citation type="submission" date="2020-06" db="EMBL/GenBank/DDBJ databases">
        <title>Complete genome sequence of Candidatus Phytoplasma luffae NCHU2019.</title>
        <authorList>
            <person name="Cho S.-T."/>
            <person name="Tan C.-M."/>
            <person name="Li J.-R."/>
            <person name="Chien Y.-Y."/>
            <person name="Chiu Y.-C."/>
            <person name="Yang J.-Y."/>
            <person name="Kuo C.-H."/>
        </authorList>
    </citation>
    <scope>NUCLEOTIDE SEQUENCE</scope>
    <source>
        <strain evidence="2">NCHU2019</strain>
    </source>
</reference>
<dbReference type="Proteomes" id="UP000672038">
    <property type="component" value="Chromosome"/>
</dbReference>
<evidence type="ECO:0000256" key="1">
    <source>
        <dbReference type="SAM" id="Phobius"/>
    </source>
</evidence>
<dbReference type="AlphaFoldDB" id="A0A975FJP9"/>
<dbReference type="KEGG" id="pluf:LFWB_6140"/>
<name>A0A975FJP9_LOWBP</name>
<accession>A0A975FJP9</accession>
<gene>
    <name evidence="2" type="ORF">LFWB_6140</name>
</gene>
<evidence type="ECO:0000313" key="3">
    <source>
        <dbReference type="Proteomes" id="UP000672038"/>
    </source>
</evidence>
<dbReference type="EMBL" id="CP054393">
    <property type="protein sequence ID" value="QTX03177.1"/>
    <property type="molecule type" value="Genomic_DNA"/>
</dbReference>
<keyword evidence="1" id="KW-0472">Membrane</keyword>
<feature type="transmembrane region" description="Helical" evidence="1">
    <location>
        <begin position="71"/>
        <end position="96"/>
    </location>
</feature>
<dbReference type="RefSeq" id="WP_210954606.1">
    <property type="nucleotide sequence ID" value="NZ_CP054393.1"/>
</dbReference>
<feature type="transmembrane region" description="Helical" evidence="1">
    <location>
        <begin position="36"/>
        <end position="59"/>
    </location>
</feature>
<protein>
    <recommendedName>
        <fullName evidence="4">DUF4064 domain-containing protein</fullName>
    </recommendedName>
</protein>